<comment type="caution">
    <text evidence="2">The sequence shown here is derived from an EMBL/GenBank/DDBJ whole genome shotgun (WGS) entry which is preliminary data.</text>
</comment>
<feature type="region of interest" description="Disordered" evidence="1">
    <location>
        <begin position="1"/>
        <end position="28"/>
    </location>
</feature>
<evidence type="ECO:0000256" key="1">
    <source>
        <dbReference type="SAM" id="MobiDB-lite"/>
    </source>
</evidence>
<proteinExistence type="predicted"/>
<protein>
    <submittedName>
        <fullName evidence="2">Uncharacterized protein</fullName>
    </submittedName>
</protein>
<sequence>MGRLHVPRRKRGTCGRRGMHKRWRGGSARRHCTRVFHGTGGGGKQTLIETPTSPPLVLLIRPSFALSSRRYA</sequence>
<dbReference type="Proteomes" id="UP000011668">
    <property type="component" value="Unassembled WGS sequence"/>
</dbReference>
<evidence type="ECO:0000313" key="3">
    <source>
        <dbReference type="Proteomes" id="UP000011668"/>
    </source>
</evidence>
<keyword evidence="3" id="KW-1185">Reference proteome</keyword>
<evidence type="ECO:0000313" key="2">
    <source>
        <dbReference type="EMBL" id="ELU39640.1"/>
    </source>
</evidence>
<organism evidence="2 3">
    <name type="scientific">Thanatephorus cucumeris (strain AG1-IA)</name>
    <name type="common">Rice sheath blight fungus</name>
    <name type="synonym">Rhizoctonia solani</name>
    <dbReference type="NCBI Taxonomy" id="983506"/>
    <lineage>
        <taxon>Eukaryota</taxon>
        <taxon>Fungi</taxon>
        <taxon>Dikarya</taxon>
        <taxon>Basidiomycota</taxon>
        <taxon>Agaricomycotina</taxon>
        <taxon>Agaricomycetes</taxon>
        <taxon>Cantharellales</taxon>
        <taxon>Ceratobasidiaceae</taxon>
        <taxon>Rhizoctonia</taxon>
        <taxon>Rhizoctonia solani AG-1</taxon>
    </lineage>
</organism>
<name>L8WNS4_THACA</name>
<dbReference type="HOGENOM" id="CLU_2723940_0_0_1"/>
<dbReference type="EMBL" id="AFRT01001674">
    <property type="protein sequence ID" value="ELU39640.1"/>
    <property type="molecule type" value="Genomic_DNA"/>
</dbReference>
<gene>
    <name evidence="2" type="ORF">AG1IA_06321</name>
</gene>
<dbReference type="AlphaFoldDB" id="L8WNS4"/>
<accession>L8WNS4</accession>
<reference evidence="2 3" key="1">
    <citation type="journal article" date="2013" name="Nat. Commun.">
        <title>The evolution and pathogenic mechanisms of the rice sheath blight pathogen.</title>
        <authorList>
            <person name="Zheng A."/>
            <person name="Lin R."/>
            <person name="Xu L."/>
            <person name="Qin P."/>
            <person name="Tang C."/>
            <person name="Ai P."/>
            <person name="Zhang D."/>
            <person name="Liu Y."/>
            <person name="Sun Z."/>
            <person name="Feng H."/>
            <person name="Wang Y."/>
            <person name="Chen Y."/>
            <person name="Liang X."/>
            <person name="Fu R."/>
            <person name="Li Q."/>
            <person name="Zhang J."/>
            <person name="Yu X."/>
            <person name="Xie Z."/>
            <person name="Ding L."/>
            <person name="Guan P."/>
            <person name="Tang J."/>
            <person name="Liang Y."/>
            <person name="Wang S."/>
            <person name="Deng Q."/>
            <person name="Li S."/>
            <person name="Zhu J."/>
            <person name="Wang L."/>
            <person name="Liu H."/>
            <person name="Li P."/>
        </authorList>
    </citation>
    <scope>NUCLEOTIDE SEQUENCE [LARGE SCALE GENOMIC DNA]</scope>
    <source>
        <strain evidence="3">AG-1 IA</strain>
    </source>
</reference>